<feature type="compositionally biased region" description="Basic and acidic residues" evidence="1">
    <location>
        <begin position="118"/>
        <end position="138"/>
    </location>
</feature>
<gene>
    <name evidence="2" type="ORF">DXG03_003932</name>
</gene>
<reference evidence="2" key="2">
    <citation type="submission" date="2021-10" db="EMBL/GenBank/DDBJ databases">
        <title>Phylogenomics reveals ancestral predisposition of the termite-cultivated fungus Termitomyces towards a domesticated lifestyle.</title>
        <authorList>
            <person name="Auxier B."/>
            <person name="Grum-Grzhimaylo A."/>
            <person name="Cardenas M.E."/>
            <person name="Lodge J.D."/>
            <person name="Laessoe T."/>
            <person name="Pedersen O."/>
            <person name="Smith M.E."/>
            <person name="Kuyper T.W."/>
            <person name="Franco-Molano E.A."/>
            <person name="Baroni T.J."/>
            <person name="Aanen D.K."/>
        </authorList>
    </citation>
    <scope>NUCLEOTIDE SEQUENCE</scope>
    <source>
        <strain evidence="2">AP01</strain>
        <tissue evidence="2">Mycelium</tissue>
    </source>
</reference>
<name>A0A9P7G4I4_9AGAR</name>
<keyword evidence="3" id="KW-1185">Reference proteome</keyword>
<evidence type="ECO:0000313" key="2">
    <source>
        <dbReference type="EMBL" id="KAG5641943.1"/>
    </source>
</evidence>
<evidence type="ECO:0000313" key="3">
    <source>
        <dbReference type="Proteomes" id="UP000775547"/>
    </source>
</evidence>
<accession>A0A9P7G4I4</accession>
<organism evidence="2 3">
    <name type="scientific">Asterophora parasitica</name>
    <dbReference type="NCBI Taxonomy" id="117018"/>
    <lineage>
        <taxon>Eukaryota</taxon>
        <taxon>Fungi</taxon>
        <taxon>Dikarya</taxon>
        <taxon>Basidiomycota</taxon>
        <taxon>Agaricomycotina</taxon>
        <taxon>Agaricomycetes</taxon>
        <taxon>Agaricomycetidae</taxon>
        <taxon>Agaricales</taxon>
        <taxon>Tricholomatineae</taxon>
        <taxon>Lyophyllaceae</taxon>
        <taxon>Asterophora</taxon>
    </lineage>
</organism>
<evidence type="ECO:0000256" key="1">
    <source>
        <dbReference type="SAM" id="MobiDB-lite"/>
    </source>
</evidence>
<reference evidence="2" key="1">
    <citation type="submission" date="2020-07" db="EMBL/GenBank/DDBJ databases">
        <authorList>
            <person name="Nieuwenhuis M."/>
            <person name="Van De Peppel L.J.J."/>
        </authorList>
    </citation>
    <scope>NUCLEOTIDE SEQUENCE</scope>
    <source>
        <strain evidence="2">AP01</strain>
        <tissue evidence="2">Mycelium</tissue>
    </source>
</reference>
<sequence>MSKIHGLHEMRNAEREIAASSNQGIHDGRPEGSGTTGEPGHEARVTMDTYVDEDATGGPDMSHTSAEDTMTGATSKDVDRGVGHPIYGMSSKEMHHDGRPGRKREKQLHTAHSIVDTTPREHHQERGVEVDGREHRQK</sequence>
<proteinExistence type="predicted"/>
<dbReference type="AlphaFoldDB" id="A0A9P7G4I4"/>
<comment type="caution">
    <text evidence="2">The sequence shown here is derived from an EMBL/GenBank/DDBJ whole genome shotgun (WGS) entry which is preliminary data.</text>
</comment>
<dbReference type="Proteomes" id="UP000775547">
    <property type="component" value="Unassembled WGS sequence"/>
</dbReference>
<feature type="compositionally biased region" description="Basic and acidic residues" evidence="1">
    <location>
        <begin position="1"/>
        <end position="17"/>
    </location>
</feature>
<dbReference type="EMBL" id="JABCKV010000231">
    <property type="protein sequence ID" value="KAG5641943.1"/>
    <property type="molecule type" value="Genomic_DNA"/>
</dbReference>
<dbReference type="OrthoDB" id="3260716at2759"/>
<protein>
    <submittedName>
        <fullName evidence="2">Uncharacterized protein</fullName>
    </submittedName>
</protein>
<feature type="compositionally biased region" description="Polar residues" evidence="1">
    <location>
        <begin position="62"/>
        <end position="74"/>
    </location>
</feature>
<feature type="region of interest" description="Disordered" evidence="1">
    <location>
        <begin position="1"/>
        <end position="138"/>
    </location>
</feature>